<organism evidence="2 3">
    <name type="scientific">Candidatus Geothrix odensensis</name>
    <dbReference type="NCBI Taxonomy" id="2954440"/>
    <lineage>
        <taxon>Bacteria</taxon>
        <taxon>Pseudomonadati</taxon>
        <taxon>Acidobacteriota</taxon>
        <taxon>Holophagae</taxon>
        <taxon>Holophagales</taxon>
        <taxon>Holophagaceae</taxon>
        <taxon>Geothrix</taxon>
    </lineage>
</organism>
<sequence>MSIPGVLSTFFRRWRRLFLVLTALYGLWLLVGFFLLPALARPRIERAAAEALKRPVSLAKVRFNPFTFGTTLEGLRVAEREGGDWITLRQLYVNYDVWRLLRRTVAFTAIEVDGLTFRAMLDARGRVNFQDLIEGDGQPEAAASTKEPAWILDVRRFALREGRVEFQDRSGAAPFQTVVGPIAFTLEGLRTEVGHRSGVALEAWTEAKEHLVWKGDLGFQPFASRGSLLVENISLPKYRPYEQEQVATEIRSGIAAVRSQYRLEWGKDHRVIELSDLGLTLKDVKLAERGVAEPAVELPLLEVRNGKLDVLASAMEVGSVRAERGVLRLQNAKEKGLNLGRLFEPTRPKVKKEDEKPFKLLIRDLALSGFRLGWEDLGAARPVKVEATEMNLHLQEFSLDPAASVKAELDLRLGAGSLKAEGSLRLFKNTGDLTLKTEALELRPWDPYLDTALDLRIASGKLGLEGRVRYAFEGLKTDGLTFLGGGSVQGLEVRDALLGEPFLRWKRLQVSGADLRTAPFAVTIKAVDWTDPEGRVVVQPDGSTNVARALRLEPAGKPASPAAAVLPATPAAAPDLGIARLGITGGRLSFIDRSVQPNAALVLSDLEGSYLGLSSRPDAASKVDFRGKAGGLAPITITGHAMPLRSDLDTDVVLKIQGADLTDFTPYTGKYLGYTVQKGKLNVDARLRIDHRNLKAENAVKLDQFYLGEKVASPEATGLPVKLGLAILRDRRGVIAFDLPIEGSLDDPDIKYGKLVWKAVFGLLGKIATSPFTLLGKLFGGDAGDLSSLAFAPGSSSLEAVATPKLQALAKALQERPELRLDAEGGVDADQDGAALRKAALEALLRRTRTAALKTAEDQPVPAAERERWIRAAHEAAFPPPKEAKEAKPAPPPPVAEMEQRLLGTLHVDPADLAQLADARVKRVLAWLLDTAKADPARVFEVNTGQAKGAVVAFALK</sequence>
<dbReference type="GO" id="GO:0090313">
    <property type="term" value="P:regulation of protein targeting to membrane"/>
    <property type="evidence" value="ECO:0007669"/>
    <property type="project" value="TreeGrafter"/>
</dbReference>
<dbReference type="PANTHER" id="PTHR30441">
    <property type="entry name" value="DUF748 DOMAIN-CONTAINING PROTEIN"/>
    <property type="match status" value="1"/>
</dbReference>
<dbReference type="PANTHER" id="PTHR30441:SF8">
    <property type="entry name" value="DUF748 DOMAIN-CONTAINING PROTEIN"/>
    <property type="match status" value="1"/>
</dbReference>
<dbReference type="AlphaFoldDB" id="A0A936F249"/>
<feature type="domain" description="AsmA" evidence="1">
    <location>
        <begin position="27"/>
        <end position="170"/>
    </location>
</feature>
<comment type="caution">
    <text evidence="2">The sequence shown here is derived from an EMBL/GenBank/DDBJ whole genome shotgun (WGS) entry which is preliminary data.</text>
</comment>
<evidence type="ECO:0000313" key="3">
    <source>
        <dbReference type="Proteomes" id="UP000709959"/>
    </source>
</evidence>
<dbReference type="EMBL" id="JADKCH010000005">
    <property type="protein sequence ID" value="MBK8572430.1"/>
    <property type="molecule type" value="Genomic_DNA"/>
</dbReference>
<dbReference type="GO" id="GO:0005886">
    <property type="term" value="C:plasma membrane"/>
    <property type="evidence" value="ECO:0007669"/>
    <property type="project" value="TreeGrafter"/>
</dbReference>
<dbReference type="Pfam" id="PF05170">
    <property type="entry name" value="AsmA"/>
    <property type="match status" value="1"/>
</dbReference>
<evidence type="ECO:0000259" key="1">
    <source>
        <dbReference type="Pfam" id="PF05170"/>
    </source>
</evidence>
<accession>A0A936F249</accession>
<gene>
    <name evidence="2" type="ORF">IPN91_07210</name>
</gene>
<evidence type="ECO:0000313" key="2">
    <source>
        <dbReference type="EMBL" id="MBK8572430.1"/>
    </source>
</evidence>
<dbReference type="InterPro" id="IPR007844">
    <property type="entry name" value="AsmA"/>
</dbReference>
<dbReference type="Proteomes" id="UP000709959">
    <property type="component" value="Unassembled WGS sequence"/>
</dbReference>
<dbReference type="InterPro" id="IPR008023">
    <property type="entry name" value="DUF748"/>
</dbReference>
<reference evidence="2 3" key="1">
    <citation type="submission" date="2020-10" db="EMBL/GenBank/DDBJ databases">
        <title>Connecting structure to function with the recovery of over 1000 high-quality activated sludge metagenome-assembled genomes encoding full-length rRNA genes using long-read sequencing.</title>
        <authorList>
            <person name="Singleton C.M."/>
            <person name="Petriglieri F."/>
            <person name="Kristensen J.M."/>
            <person name="Kirkegaard R.H."/>
            <person name="Michaelsen T.Y."/>
            <person name="Andersen M.H."/>
            <person name="Karst S.M."/>
            <person name="Dueholm M.S."/>
            <person name="Nielsen P.H."/>
            <person name="Albertsen M."/>
        </authorList>
    </citation>
    <scope>NUCLEOTIDE SEQUENCE [LARGE SCALE GENOMIC DNA]</scope>
    <source>
        <strain evidence="2">OdNE_18-Q3-R46-58_MAXAC.008</strain>
    </source>
</reference>
<proteinExistence type="predicted"/>
<name>A0A936F249_9BACT</name>
<protein>
    <submittedName>
        <fullName evidence="2">DUF748 domain-containing protein</fullName>
    </submittedName>
</protein>
<dbReference type="Pfam" id="PF05359">
    <property type="entry name" value="DUF748"/>
    <property type="match status" value="1"/>
</dbReference>
<dbReference type="InterPro" id="IPR052894">
    <property type="entry name" value="AsmA-related"/>
</dbReference>